<dbReference type="EMBL" id="MIJY01000043">
    <property type="protein sequence ID" value="OEG10540.1"/>
    <property type="molecule type" value="Genomic_DNA"/>
</dbReference>
<evidence type="ECO:0000313" key="1">
    <source>
        <dbReference type="EMBL" id="OEG10540.1"/>
    </source>
</evidence>
<keyword evidence="2" id="KW-1185">Reference proteome</keyword>
<dbReference type="RefSeq" id="WP_069664321.1">
    <property type="nucleotide sequence ID" value="NZ_JBHUJJ010000001.1"/>
</dbReference>
<organism evidence="1 2">
    <name type="scientific">Enterococcus termitis</name>
    <dbReference type="NCBI Taxonomy" id="332950"/>
    <lineage>
        <taxon>Bacteria</taxon>
        <taxon>Bacillati</taxon>
        <taxon>Bacillota</taxon>
        <taxon>Bacilli</taxon>
        <taxon>Lactobacillales</taxon>
        <taxon>Enterococcaceae</taxon>
        <taxon>Enterococcus</taxon>
    </lineage>
</organism>
<proteinExistence type="predicted"/>
<dbReference type="AlphaFoldDB" id="A0A1E5GE60"/>
<dbReference type="Proteomes" id="UP000095094">
    <property type="component" value="Unassembled WGS sequence"/>
</dbReference>
<name>A0A1E5GE60_9ENTE</name>
<evidence type="ECO:0000313" key="2">
    <source>
        <dbReference type="Proteomes" id="UP000095094"/>
    </source>
</evidence>
<dbReference type="OrthoDB" id="9894933at2"/>
<protein>
    <submittedName>
        <fullName evidence="1">Uncharacterized protein</fullName>
    </submittedName>
</protein>
<accession>A0A1E5GE60</accession>
<reference evidence="2" key="1">
    <citation type="submission" date="2016-09" db="EMBL/GenBank/DDBJ databases">
        <authorList>
            <person name="Gulvik C.A."/>
        </authorList>
    </citation>
    <scope>NUCLEOTIDE SEQUENCE [LARGE SCALE GENOMIC DNA]</scope>
    <source>
        <strain evidence="2">LMG 8895</strain>
    </source>
</reference>
<comment type="caution">
    <text evidence="1">The sequence shown here is derived from an EMBL/GenBank/DDBJ whole genome shotgun (WGS) entry which is preliminary data.</text>
</comment>
<gene>
    <name evidence="1" type="ORF">BCR25_08685</name>
</gene>
<sequence length="76" mass="8679">MQETVVIDLLQQTPTHTLSLDQLISTMCGKSEIEVTNKDRIVFASKLKYMSSIQKKYENDLGKTTTIIQLKNTVKF</sequence>